<dbReference type="EMBL" id="JAFDST010000003">
    <property type="protein sequence ID" value="MBP1082655.1"/>
    <property type="molecule type" value="Genomic_DNA"/>
</dbReference>
<evidence type="ECO:0000313" key="3">
    <source>
        <dbReference type="Proteomes" id="UP000674416"/>
    </source>
</evidence>
<dbReference type="Proteomes" id="UP000674416">
    <property type="component" value="Unassembled WGS sequence"/>
</dbReference>
<reference evidence="2 3" key="1">
    <citation type="submission" date="2021-01" db="EMBL/GenBank/DDBJ databases">
        <title>Genomic Encyclopedia of Type Strains, Phase IV (KMG-IV): sequencing the most valuable type-strain genomes for metagenomic binning, comparative biology and taxonomic classification.</title>
        <authorList>
            <person name="Goeker M."/>
        </authorList>
    </citation>
    <scope>NUCLEOTIDE SEQUENCE [LARGE SCALE GENOMIC DNA]</scope>
    <source>
        <strain evidence="2 3">DSM 103394</strain>
    </source>
</reference>
<keyword evidence="3" id="KW-1185">Reference proteome</keyword>
<gene>
    <name evidence="2" type="ORF">JOC74_003158</name>
</gene>
<name>A0ABS4CZ77_9BACI</name>
<organism evidence="2 3">
    <name type="scientific">Bacillus capparidis</name>
    <dbReference type="NCBI Taxonomy" id="1840411"/>
    <lineage>
        <taxon>Bacteria</taxon>
        <taxon>Bacillati</taxon>
        <taxon>Bacillota</taxon>
        <taxon>Bacilli</taxon>
        <taxon>Bacillales</taxon>
        <taxon>Bacillaceae</taxon>
        <taxon>Bacillus</taxon>
    </lineage>
</organism>
<feature type="transmembrane region" description="Helical" evidence="1">
    <location>
        <begin position="53"/>
        <end position="74"/>
    </location>
</feature>
<dbReference type="RefSeq" id="WP_053605497.1">
    <property type="nucleotide sequence ID" value="NZ_JAFDST010000003.1"/>
</dbReference>
<comment type="caution">
    <text evidence="2">The sequence shown here is derived from an EMBL/GenBank/DDBJ whole genome shotgun (WGS) entry which is preliminary data.</text>
</comment>
<accession>A0ABS4CZ77</accession>
<evidence type="ECO:0000313" key="2">
    <source>
        <dbReference type="EMBL" id="MBP1082655.1"/>
    </source>
</evidence>
<proteinExistence type="predicted"/>
<evidence type="ECO:0000256" key="1">
    <source>
        <dbReference type="SAM" id="Phobius"/>
    </source>
</evidence>
<sequence>MFHLIKLELKKNKLGWFIKGAILANIIILGFLCMIPAIEMSEGEQTFKNFTDFFTISGAFVRSVFIVFAAVLISKMIIDEFKNRTMLVMFSYPINRKKNLECKINSYLLNDIYYTSNL</sequence>
<keyword evidence="1" id="KW-0812">Transmembrane</keyword>
<keyword evidence="1" id="KW-0472">Membrane</keyword>
<protein>
    <submittedName>
        <fullName evidence="2">ABC-type transport system involved in multi-copper enzyme maturation permease subunit</fullName>
    </submittedName>
</protein>
<feature type="transmembrane region" description="Helical" evidence="1">
    <location>
        <begin position="16"/>
        <end position="38"/>
    </location>
</feature>
<keyword evidence="1" id="KW-1133">Transmembrane helix</keyword>